<dbReference type="AlphaFoldDB" id="A0A7S4C1X1"/>
<keyword evidence="2 3" id="KW-0040">ANK repeat</keyword>
<dbReference type="SUPFAM" id="SSF48403">
    <property type="entry name" value="Ankyrin repeat"/>
    <property type="match status" value="1"/>
</dbReference>
<protein>
    <submittedName>
        <fullName evidence="4">Uncharacterized protein</fullName>
    </submittedName>
</protein>
<dbReference type="PANTHER" id="PTHR24171">
    <property type="entry name" value="ANKYRIN REPEAT DOMAIN-CONTAINING PROTEIN 39-RELATED"/>
    <property type="match status" value="1"/>
</dbReference>
<dbReference type="InterPro" id="IPR002110">
    <property type="entry name" value="Ankyrin_rpt"/>
</dbReference>
<dbReference type="InterPro" id="IPR036770">
    <property type="entry name" value="Ankyrin_rpt-contain_sf"/>
</dbReference>
<name>A0A7S4C1X1_CHRCT</name>
<feature type="repeat" description="ANK" evidence="3">
    <location>
        <begin position="77"/>
        <end position="109"/>
    </location>
</feature>
<reference evidence="4" key="1">
    <citation type="submission" date="2021-01" db="EMBL/GenBank/DDBJ databases">
        <authorList>
            <person name="Corre E."/>
            <person name="Pelletier E."/>
            <person name="Niang G."/>
            <person name="Scheremetjew M."/>
            <person name="Finn R."/>
            <person name="Kale V."/>
            <person name="Holt S."/>
            <person name="Cochrane G."/>
            <person name="Meng A."/>
            <person name="Brown T."/>
            <person name="Cohen L."/>
        </authorList>
    </citation>
    <scope>NUCLEOTIDE SEQUENCE</scope>
    <source>
        <strain evidence="4">CCMP645</strain>
    </source>
</reference>
<organism evidence="4">
    <name type="scientific">Chrysotila carterae</name>
    <name type="common">Marine alga</name>
    <name type="synonym">Syracosphaera carterae</name>
    <dbReference type="NCBI Taxonomy" id="13221"/>
    <lineage>
        <taxon>Eukaryota</taxon>
        <taxon>Haptista</taxon>
        <taxon>Haptophyta</taxon>
        <taxon>Prymnesiophyceae</taxon>
        <taxon>Isochrysidales</taxon>
        <taxon>Isochrysidaceae</taxon>
        <taxon>Chrysotila</taxon>
    </lineage>
</organism>
<evidence type="ECO:0000256" key="3">
    <source>
        <dbReference type="PROSITE-ProRule" id="PRU00023"/>
    </source>
</evidence>
<gene>
    <name evidence="4" type="ORF">PCAR00345_LOCUS37152</name>
</gene>
<keyword evidence="1" id="KW-0677">Repeat</keyword>
<evidence type="ECO:0000256" key="1">
    <source>
        <dbReference type="ARBA" id="ARBA00022737"/>
    </source>
</evidence>
<dbReference type="EMBL" id="HBIZ01059349">
    <property type="protein sequence ID" value="CAE0784447.1"/>
    <property type="molecule type" value="Transcribed_RNA"/>
</dbReference>
<sequence length="214" mass="22603">MSTGVSSARIRTDELLMQAVARGEVEKVREMLTHGAVASARNNHLLTSLHWAVTMGHLKIAQLLLEHGADVNARDMEGNTPLHMAAREGDLAMTEYLVEAGADPELANNASRSALDLATIFADDEPAVAHAIRAAMVARINVKRITAAMTHSMTLSTAVPAASQSSASTHSVSCGCGPDDLDSDFAEPTRKPLMIVWENADATGDEGSSQVAFG</sequence>
<dbReference type="Pfam" id="PF13637">
    <property type="entry name" value="Ank_4"/>
    <property type="match status" value="1"/>
</dbReference>
<proteinExistence type="predicted"/>
<dbReference type="PROSITE" id="PS50088">
    <property type="entry name" value="ANK_REPEAT"/>
    <property type="match status" value="2"/>
</dbReference>
<dbReference type="Gene3D" id="1.25.40.20">
    <property type="entry name" value="Ankyrin repeat-containing domain"/>
    <property type="match status" value="2"/>
</dbReference>
<feature type="repeat" description="ANK" evidence="3">
    <location>
        <begin position="44"/>
        <end position="76"/>
    </location>
</feature>
<dbReference type="SMART" id="SM00248">
    <property type="entry name" value="ANK"/>
    <property type="match status" value="3"/>
</dbReference>
<accession>A0A7S4C1X1</accession>
<evidence type="ECO:0000313" key="4">
    <source>
        <dbReference type="EMBL" id="CAE0784447.1"/>
    </source>
</evidence>
<evidence type="ECO:0000256" key="2">
    <source>
        <dbReference type="ARBA" id="ARBA00023043"/>
    </source>
</evidence>
<dbReference type="PROSITE" id="PS50297">
    <property type="entry name" value="ANK_REP_REGION"/>
    <property type="match status" value="2"/>
</dbReference>